<name>A0A7H1N4F1_9PROT</name>
<dbReference type="AlphaFoldDB" id="A0A7H1N4F1"/>
<sequence length="116" mass="13162">MSSPLKKIPARFYRSVGGSEPVREWLKALDLRDRKAVGKDIQKVEYGWPLGLPVCRPLTNGLWEVRSNISDGRTVRVIFCIAGGCMVLLHGFIKKSQKTPQQDLELALKRKRDLET</sequence>
<keyword evidence="2" id="KW-1185">Reference proteome</keyword>
<dbReference type="Pfam" id="PF05973">
    <property type="entry name" value="Gp49"/>
    <property type="match status" value="1"/>
</dbReference>
<organism evidence="1 2">
    <name type="scientific">Defluviicoccus vanus</name>
    <dbReference type="NCBI Taxonomy" id="111831"/>
    <lineage>
        <taxon>Bacteria</taxon>
        <taxon>Pseudomonadati</taxon>
        <taxon>Pseudomonadota</taxon>
        <taxon>Alphaproteobacteria</taxon>
        <taxon>Rhodospirillales</taxon>
        <taxon>Rhodospirillaceae</taxon>
        <taxon>Defluviicoccus</taxon>
    </lineage>
</organism>
<gene>
    <name evidence="1" type="ORF">HQ394_16200</name>
</gene>
<dbReference type="EMBL" id="CP053923">
    <property type="protein sequence ID" value="QNT70587.1"/>
    <property type="molecule type" value="Genomic_DNA"/>
</dbReference>
<evidence type="ECO:0000313" key="1">
    <source>
        <dbReference type="EMBL" id="QNT70587.1"/>
    </source>
</evidence>
<proteinExistence type="predicted"/>
<dbReference type="InterPro" id="IPR009241">
    <property type="entry name" value="HigB-like"/>
</dbReference>
<protein>
    <submittedName>
        <fullName evidence="1">Type II toxin-antitoxin system RelE/ParE family toxin</fullName>
    </submittedName>
</protein>
<evidence type="ECO:0000313" key="2">
    <source>
        <dbReference type="Proteomes" id="UP000516369"/>
    </source>
</evidence>
<dbReference type="KEGG" id="dvn:HQ394_16200"/>
<dbReference type="Proteomes" id="UP000516369">
    <property type="component" value="Chromosome"/>
</dbReference>
<reference evidence="1 2" key="1">
    <citation type="submission" date="2020-05" db="EMBL/GenBank/DDBJ databases">
        <title>Complete closed genome sequence of Defluviicoccus vanus.</title>
        <authorList>
            <person name="Bessarab I."/>
            <person name="Arumugam K."/>
            <person name="Maszenan A.M."/>
            <person name="Seviour R.J."/>
            <person name="Williams R.B."/>
        </authorList>
    </citation>
    <scope>NUCLEOTIDE SEQUENCE [LARGE SCALE GENOMIC DNA]</scope>
    <source>
        <strain evidence="1 2">Ben 114</strain>
    </source>
</reference>
<dbReference type="RefSeq" id="WP_190261062.1">
    <property type="nucleotide sequence ID" value="NZ_CP053923.1"/>
</dbReference>
<accession>A0A7H1N4F1</accession>